<dbReference type="InterPro" id="IPR050090">
    <property type="entry name" value="Tyrosine_recombinase_XerCD"/>
</dbReference>
<dbReference type="SUPFAM" id="SSF56349">
    <property type="entry name" value="DNA breaking-rejoining enzymes"/>
    <property type="match status" value="1"/>
</dbReference>
<evidence type="ECO:0000256" key="2">
    <source>
        <dbReference type="ARBA" id="ARBA00023125"/>
    </source>
</evidence>
<reference evidence="5 6" key="1">
    <citation type="submission" date="2016-11" db="EMBL/GenBank/DDBJ databases">
        <title>Whole Genome Sequencing of Mucilaginibacter polytrichastri RG4-7(T) isolated from the moss sample.</title>
        <authorList>
            <person name="Li Y."/>
        </authorList>
    </citation>
    <scope>NUCLEOTIDE SEQUENCE [LARGE SCALE GENOMIC DNA]</scope>
    <source>
        <strain evidence="5 6">RG4-7</strain>
    </source>
</reference>
<dbReference type="STRING" id="1302689.RG47T_1362"/>
<dbReference type="Gene3D" id="1.10.443.10">
    <property type="entry name" value="Intergrase catalytic core"/>
    <property type="match status" value="1"/>
</dbReference>
<dbReference type="GO" id="GO:0006310">
    <property type="term" value="P:DNA recombination"/>
    <property type="evidence" value="ECO:0007669"/>
    <property type="project" value="UniProtKB-KW"/>
</dbReference>
<dbReference type="CDD" id="cd01185">
    <property type="entry name" value="INTN1_C_like"/>
    <property type="match status" value="1"/>
</dbReference>
<keyword evidence="2" id="KW-0238">DNA-binding</keyword>
<dbReference type="Proteomes" id="UP000186720">
    <property type="component" value="Unassembled WGS sequence"/>
</dbReference>
<dbReference type="PANTHER" id="PTHR30349:SF64">
    <property type="entry name" value="PROPHAGE INTEGRASE INTD-RELATED"/>
    <property type="match status" value="1"/>
</dbReference>
<dbReference type="GO" id="GO:0015074">
    <property type="term" value="P:DNA integration"/>
    <property type="evidence" value="ECO:0007669"/>
    <property type="project" value="InterPro"/>
</dbReference>
<evidence type="ECO:0000313" key="6">
    <source>
        <dbReference type="Proteomes" id="UP000186720"/>
    </source>
</evidence>
<dbReference type="InterPro" id="IPR035386">
    <property type="entry name" value="Arm-DNA-bind_5"/>
</dbReference>
<organism evidence="5 6">
    <name type="scientific">Mucilaginibacter polytrichastri</name>
    <dbReference type="NCBI Taxonomy" id="1302689"/>
    <lineage>
        <taxon>Bacteria</taxon>
        <taxon>Pseudomonadati</taxon>
        <taxon>Bacteroidota</taxon>
        <taxon>Sphingobacteriia</taxon>
        <taxon>Sphingobacteriales</taxon>
        <taxon>Sphingobacteriaceae</taxon>
        <taxon>Mucilaginibacter</taxon>
    </lineage>
</organism>
<dbReference type="GO" id="GO:0003677">
    <property type="term" value="F:DNA binding"/>
    <property type="evidence" value="ECO:0007669"/>
    <property type="project" value="UniProtKB-KW"/>
</dbReference>
<dbReference type="InterPro" id="IPR011010">
    <property type="entry name" value="DNA_brk_join_enz"/>
</dbReference>
<keyword evidence="3" id="KW-0233">DNA recombination</keyword>
<name>A0A1Q5ZVZ1_9SPHI</name>
<dbReference type="PROSITE" id="PS51898">
    <property type="entry name" value="TYR_RECOMBINASE"/>
    <property type="match status" value="1"/>
</dbReference>
<dbReference type="Pfam" id="PF13102">
    <property type="entry name" value="Phage_int_SAM_5"/>
    <property type="match status" value="1"/>
</dbReference>
<dbReference type="Pfam" id="PF00589">
    <property type="entry name" value="Phage_integrase"/>
    <property type="match status" value="1"/>
</dbReference>
<dbReference type="InterPro" id="IPR010998">
    <property type="entry name" value="Integrase_recombinase_N"/>
</dbReference>
<feature type="domain" description="Tyr recombinase" evidence="4">
    <location>
        <begin position="239"/>
        <end position="416"/>
    </location>
</feature>
<comment type="similarity">
    <text evidence="1">Belongs to the 'phage' integrase family.</text>
</comment>
<dbReference type="Gene3D" id="1.10.150.130">
    <property type="match status" value="1"/>
</dbReference>
<dbReference type="InterPro" id="IPR025269">
    <property type="entry name" value="SAM-like_dom"/>
</dbReference>
<dbReference type="PANTHER" id="PTHR30349">
    <property type="entry name" value="PHAGE INTEGRASE-RELATED"/>
    <property type="match status" value="1"/>
</dbReference>
<keyword evidence="6" id="KW-1185">Reference proteome</keyword>
<evidence type="ECO:0000259" key="4">
    <source>
        <dbReference type="PROSITE" id="PS51898"/>
    </source>
</evidence>
<evidence type="ECO:0000256" key="1">
    <source>
        <dbReference type="ARBA" id="ARBA00008857"/>
    </source>
</evidence>
<proteinExistence type="inferred from homology"/>
<comment type="caution">
    <text evidence="5">The sequence shown here is derived from an EMBL/GenBank/DDBJ whole genome shotgun (WGS) entry which is preliminary data.</text>
</comment>
<evidence type="ECO:0000313" key="5">
    <source>
        <dbReference type="EMBL" id="OKS85916.1"/>
    </source>
</evidence>
<gene>
    <name evidence="5" type="ORF">RG47T_1362</name>
</gene>
<accession>A0A1Q5ZVZ1</accession>
<dbReference type="InterPro" id="IPR002104">
    <property type="entry name" value="Integrase_catalytic"/>
</dbReference>
<protein>
    <recommendedName>
        <fullName evidence="4">Tyr recombinase domain-containing protein</fullName>
    </recommendedName>
</protein>
<dbReference type="InterPro" id="IPR013762">
    <property type="entry name" value="Integrase-like_cat_sf"/>
</dbReference>
<sequence>MTKGINEYQVTLKLIDMRSTSTFGIQFVIRLPKQQKNDQATVFARISVNGRRCEISLKKKVNPEQWDDAKGKARGTKEETRKLNEHIERIRTLIADSYHQLVQQKKTVTVDAVKALFLGSDQSEYTLIKLGEYHNREMQDKLAKGTMKNYYTTQKYIGKFLKDKCHRADISLTELNYKFILDFESYLSHHQPKDHQKPLTNNGIMKHMERLCKMVTMAVTMDWIEKDPFAKYKLHFNKVERFYLTKEELAAMEKKNFRIERLQTVKDLFLFSCYTGLAYIDTMNLTAANIVKGIDGEDWLSTSRQKTDIDVRVPLLPHAEALIKKYKEHPKALNYGTLFPVISNQKMNAYLKEIADLCNINKDITFHIARHTFATTVCLSNGVPIESVSKMLGHTTIRTTQTYAKVVERKLSEDMANLKRRMQS</sequence>
<dbReference type="AlphaFoldDB" id="A0A1Q5ZVZ1"/>
<evidence type="ECO:0000256" key="3">
    <source>
        <dbReference type="ARBA" id="ARBA00023172"/>
    </source>
</evidence>
<dbReference type="Pfam" id="PF17293">
    <property type="entry name" value="Arm-DNA-bind_5"/>
    <property type="match status" value="1"/>
</dbReference>
<dbReference type="EMBL" id="MPPL01000001">
    <property type="protein sequence ID" value="OKS85916.1"/>
    <property type="molecule type" value="Genomic_DNA"/>
</dbReference>